<organism evidence="4 5">
    <name type="scientific">Cohnella yongneupensis</name>
    <dbReference type="NCBI Taxonomy" id="425006"/>
    <lineage>
        <taxon>Bacteria</taxon>
        <taxon>Bacillati</taxon>
        <taxon>Bacillota</taxon>
        <taxon>Bacilli</taxon>
        <taxon>Bacillales</taxon>
        <taxon>Paenibacillaceae</taxon>
        <taxon>Cohnella</taxon>
    </lineage>
</organism>
<keyword evidence="5" id="KW-1185">Reference proteome</keyword>
<accession>A0ABW0QVN6</accession>
<proteinExistence type="inferred from homology"/>
<dbReference type="Gene3D" id="3.40.50.850">
    <property type="entry name" value="Isochorismatase-like"/>
    <property type="match status" value="1"/>
</dbReference>
<sequence length="162" mass="18701">MKIGFLVIDMQAIHLQGIDKQNVNRACEYINYVSDMIRSKDHIVIHIQDIEGITESNRDEYNTIPDIHIKDKDLIVSKEYSNSFWKTDLEQILVKQGIEFIIIAGNAAEHCVLFTYNGANERGYNAVILQNGILSKHDDVITSTYRDRNIISYPVVKYLIRK</sequence>
<evidence type="ECO:0000259" key="3">
    <source>
        <dbReference type="Pfam" id="PF00857"/>
    </source>
</evidence>
<evidence type="ECO:0000313" key="4">
    <source>
        <dbReference type="EMBL" id="MFC5528349.1"/>
    </source>
</evidence>
<dbReference type="RefSeq" id="WP_378110181.1">
    <property type="nucleotide sequence ID" value="NZ_JBHSNC010000009.1"/>
</dbReference>
<feature type="domain" description="Isochorismatase-like" evidence="3">
    <location>
        <begin position="5"/>
        <end position="138"/>
    </location>
</feature>
<dbReference type="Proteomes" id="UP001596108">
    <property type="component" value="Unassembled WGS sequence"/>
</dbReference>
<dbReference type="PANTHER" id="PTHR43540:SF6">
    <property type="entry name" value="ISOCHORISMATASE-LIKE DOMAIN-CONTAINING PROTEIN"/>
    <property type="match status" value="1"/>
</dbReference>
<dbReference type="Pfam" id="PF00857">
    <property type="entry name" value="Isochorismatase"/>
    <property type="match status" value="1"/>
</dbReference>
<keyword evidence="2 4" id="KW-0378">Hydrolase</keyword>
<evidence type="ECO:0000256" key="1">
    <source>
        <dbReference type="ARBA" id="ARBA00006336"/>
    </source>
</evidence>
<dbReference type="PANTHER" id="PTHR43540">
    <property type="entry name" value="PEROXYUREIDOACRYLATE/UREIDOACRYLATE AMIDOHYDROLASE-RELATED"/>
    <property type="match status" value="1"/>
</dbReference>
<dbReference type="EMBL" id="JBHSNC010000009">
    <property type="protein sequence ID" value="MFC5528349.1"/>
    <property type="molecule type" value="Genomic_DNA"/>
</dbReference>
<dbReference type="InterPro" id="IPR050272">
    <property type="entry name" value="Isochorismatase-like_hydrls"/>
</dbReference>
<comment type="similarity">
    <text evidence="1">Belongs to the isochorismatase family.</text>
</comment>
<name>A0ABW0QVN6_9BACL</name>
<evidence type="ECO:0000313" key="5">
    <source>
        <dbReference type="Proteomes" id="UP001596108"/>
    </source>
</evidence>
<dbReference type="SUPFAM" id="SSF52499">
    <property type="entry name" value="Isochorismatase-like hydrolases"/>
    <property type="match status" value="1"/>
</dbReference>
<evidence type="ECO:0000256" key="2">
    <source>
        <dbReference type="ARBA" id="ARBA00022801"/>
    </source>
</evidence>
<dbReference type="GO" id="GO:0016787">
    <property type="term" value="F:hydrolase activity"/>
    <property type="evidence" value="ECO:0007669"/>
    <property type="project" value="UniProtKB-KW"/>
</dbReference>
<comment type="caution">
    <text evidence="4">The sequence shown here is derived from an EMBL/GenBank/DDBJ whole genome shotgun (WGS) entry which is preliminary data.</text>
</comment>
<reference evidence="5" key="1">
    <citation type="journal article" date="2019" name="Int. J. Syst. Evol. Microbiol.">
        <title>The Global Catalogue of Microorganisms (GCM) 10K type strain sequencing project: providing services to taxonomists for standard genome sequencing and annotation.</title>
        <authorList>
            <consortium name="The Broad Institute Genomics Platform"/>
            <consortium name="The Broad Institute Genome Sequencing Center for Infectious Disease"/>
            <person name="Wu L."/>
            <person name="Ma J."/>
        </authorList>
    </citation>
    <scope>NUCLEOTIDE SEQUENCE [LARGE SCALE GENOMIC DNA]</scope>
    <source>
        <strain evidence="5">CGMCC 1.18578</strain>
    </source>
</reference>
<dbReference type="InterPro" id="IPR036380">
    <property type="entry name" value="Isochorismatase-like_sf"/>
</dbReference>
<protein>
    <submittedName>
        <fullName evidence="4">Cysteine hydrolase family protein</fullName>
    </submittedName>
</protein>
<gene>
    <name evidence="4" type="ORF">ACFPQ4_02650</name>
</gene>
<dbReference type="InterPro" id="IPR000868">
    <property type="entry name" value="Isochorismatase-like_dom"/>
</dbReference>